<dbReference type="InterPro" id="IPR001633">
    <property type="entry name" value="EAL_dom"/>
</dbReference>
<dbReference type="InterPro" id="IPR029787">
    <property type="entry name" value="Nucleotide_cyclase"/>
</dbReference>
<name>A0A316A3D3_9FIRM</name>
<dbReference type="Gene3D" id="3.20.20.450">
    <property type="entry name" value="EAL domain"/>
    <property type="match status" value="1"/>
</dbReference>
<dbReference type="Pfam" id="PF00990">
    <property type="entry name" value="GGDEF"/>
    <property type="match status" value="1"/>
</dbReference>
<evidence type="ECO:0000313" key="3">
    <source>
        <dbReference type="EMBL" id="SUQ12764.1"/>
    </source>
</evidence>
<dbReference type="SMART" id="SM00267">
    <property type="entry name" value="GGDEF"/>
    <property type="match status" value="1"/>
</dbReference>
<feature type="domain" description="EAL" evidence="1">
    <location>
        <begin position="459"/>
        <end position="713"/>
    </location>
</feature>
<dbReference type="InterPro" id="IPR000160">
    <property type="entry name" value="GGDEF_dom"/>
</dbReference>
<reference evidence="4" key="1">
    <citation type="submission" date="2017-07" db="EMBL/GenBank/DDBJ databases">
        <authorList>
            <person name="Varghese N."/>
            <person name="Submissions S."/>
        </authorList>
    </citation>
    <scope>NUCLEOTIDE SEQUENCE [LARGE SCALE GENOMIC DNA]</scope>
    <source>
        <strain evidence="4">NLAE-zl-C134</strain>
    </source>
</reference>
<sequence length="713" mass="82620">MGNDFQEVLTSVLDEGNDIIYLSGLEDYKLYYLNKKAINALGNIPKEEWFEKPCYQILQGNESPCDFCPRNMFAEGSYVWKYFNKKMGKHLLSKDLLVESDGKRFHLGISSDITEEVELENRLKAELSAEKALVKCAGILNQYDKKEKFDSIAEEFLYVVAGYYRAESAYTLWFDLDKEIVSDAFRWRMPTERPMVNLLEDISFEKVRDFLHRLSTEKGKVLVSLEEVVPEDGEEYKAFRELGILKFMIVPVKSEGQIIGLLGVSNPRENLDTTVFLKSAAVFFTNEMRHRMLADRVVYLSNVDELTEVGNRRSYLDRLAQMGRHEFCRFGVLVADIDRLRTVNNAYGRQWGDFMLIHTAEVLKSFFGDDVYRIGEDEFMAFGRNMDKAAFEHIVKELAERAKWDDQFQVSVGSSYYDGENDIEYHISVANEKMSLAKMNHYNERLETGKQIETRSKYQTVLSGKLREEISDNRFRVYLQPQINLKTGKIGGAEALVRYIDEEGSIVPPIAFIDRYESEGLIRYIDMHMLESVCRLIKKWKSSGIESMNISVNFSRVTLTEEDIVKKMRMICDRYRVPPHLITIEITENMGLLERHELRELLGELQRMGFSISLDDFGSRYSDLAILSIADFDEIKLDKSLVDKIESKGKSRTITEYILHMCRDLKLTHTVAEGIETVPQREILKRYGCELGQGYLFDRPMPVADFEKKYIVC</sequence>
<dbReference type="SMART" id="SM00052">
    <property type="entry name" value="EAL"/>
    <property type="match status" value="1"/>
</dbReference>
<dbReference type="SUPFAM" id="SSF141868">
    <property type="entry name" value="EAL domain-like"/>
    <property type="match status" value="1"/>
</dbReference>
<evidence type="ECO:0000259" key="1">
    <source>
        <dbReference type="PROSITE" id="PS50883"/>
    </source>
</evidence>
<protein>
    <submittedName>
        <fullName evidence="3">Diguanylate cyclase (GGDEF) domain-containing protein</fullName>
    </submittedName>
</protein>
<dbReference type="AlphaFoldDB" id="A0A316A3D3"/>
<evidence type="ECO:0000259" key="2">
    <source>
        <dbReference type="PROSITE" id="PS50887"/>
    </source>
</evidence>
<organism evidence="3 4">
    <name type="scientific">Faecalicatena contorta</name>
    <dbReference type="NCBI Taxonomy" id="39482"/>
    <lineage>
        <taxon>Bacteria</taxon>
        <taxon>Bacillati</taxon>
        <taxon>Bacillota</taxon>
        <taxon>Clostridia</taxon>
        <taxon>Lachnospirales</taxon>
        <taxon>Lachnospiraceae</taxon>
        <taxon>Faecalicatena</taxon>
    </lineage>
</organism>
<dbReference type="SUPFAM" id="SSF55073">
    <property type="entry name" value="Nucleotide cyclase"/>
    <property type="match status" value="1"/>
</dbReference>
<dbReference type="PANTHER" id="PTHR33121">
    <property type="entry name" value="CYCLIC DI-GMP PHOSPHODIESTERASE PDEF"/>
    <property type="match status" value="1"/>
</dbReference>
<evidence type="ECO:0000313" key="4">
    <source>
        <dbReference type="Proteomes" id="UP000254051"/>
    </source>
</evidence>
<dbReference type="PROSITE" id="PS50887">
    <property type="entry name" value="GGDEF"/>
    <property type="match status" value="1"/>
</dbReference>
<dbReference type="RefSeq" id="WP_109708759.1">
    <property type="nucleotide sequence ID" value="NZ_QGDS01000001.1"/>
</dbReference>
<gene>
    <name evidence="3" type="ORF">SAMN05216529_101661</name>
</gene>
<dbReference type="GO" id="GO:0071111">
    <property type="term" value="F:cyclic-guanylate-specific phosphodiesterase activity"/>
    <property type="evidence" value="ECO:0007669"/>
    <property type="project" value="InterPro"/>
</dbReference>
<proteinExistence type="predicted"/>
<dbReference type="OrthoDB" id="9805474at2"/>
<accession>A0A316A3D3</accession>
<dbReference type="InterPro" id="IPR050706">
    <property type="entry name" value="Cyclic-di-GMP_PDE-like"/>
</dbReference>
<dbReference type="PANTHER" id="PTHR33121:SF71">
    <property type="entry name" value="OXYGEN SENSOR PROTEIN DOSP"/>
    <property type="match status" value="1"/>
</dbReference>
<dbReference type="NCBIfam" id="TIGR00254">
    <property type="entry name" value="GGDEF"/>
    <property type="match status" value="1"/>
</dbReference>
<dbReference type="EMBL" id="UHJJ01000001">
    <property type="protein sequence ID" value="SUQ12764.1"/>
    <property type="molecule type" value="Genomic_DNA"/>
</dbReference>
<dbReference type="Pfam" id="PF00563">
    <property type="entry name" value="EAL"/>
    <property type="match status" value="1"/>
</dbReference>
<dbReference type="CDD" id="cd01948">
    <property type="entry name" value="EAL"/>
    <property type="match status" value="1"/>
</dbReference>
<dbReference type="PROSITE" id="PS50883">
    <property type="entry name" value="EAL"/>
    <property type="match status" value="1"/>
</dbReference>
<dbReference type="CDD" id="cd01949">
    <property type="entry name" value="GGDEF"/>
    <property type="match status" value="1"/>
</dbReference>
<dbReference type="InterPro" id="IPR043128">
    <property type="entry name" value="Rev_trsase/Diguanyl_cyclase"/>
</dbReference>
<dbReference type="InterPro" id="IPR035919">
    <property type="entry name" value="EAL_sf"/>
</dbReference>
<dbReference type="Proteomes" id="UP000254051">
    <property type="component" value="Unassembled WGS sequence"/>
</dbReference>
<feature type="domain" description="GGDEF" evidence="2">
    <location>
        <begin position="328"/>
        <end position="450"/>
    </location>
</feature>
<dbReference type="Gene3D" id="3.30.70.270">
    <property type="match status" value="1"/>
</dbReference>
<keyword evidence="4" id="KW-1185">Reference proteome</keyword>